<gene>
    <name evidence="1" type="ORF">RW1_019_00200</name>
</gene>
<reference evidence="1 2" key="1">
    <citation type="submission" date="2014-02" db="EMBL/GenBank/DDBJ databases">
        <title>Whole genome shotgun sequence of Rhodococcus wratislaviensis NBRC 100605.</title>
        <authorList>
            <person name="Hosoyama A."/>
            <person name="Tsuchikane K."/>
            <person name="Yoshida I."/>
            <person name="Ohji S."/>
            <person name="Ichikawa N."/>
            <person name="Yamazoe A."/>
            <person name="Fujita N."/>
        </authorList>
    </citation>
    <scope>NUCLEOTIDE SEQUENCE [LARGE SCALE GENOMIC DNA]</scope>
    <source>
        <strain evidence="1 2">NBRC 100605</strain>
    </source>
</reference>
<comment type="caution">
    <text evidence="1">The sequence shown here is derived from an EMBL/GenBank/DDBJ whole genome shotgun (WGS) entry which is preliminary data.</text>
</comment>
<name>X0PR06_RHOWR</name>
<sequence length="80" mass="8541">MVLTPPPSRTSLPCGLTRLLEDGSRVTVDEVERGVGEGEGGTLVVGHDEHRSVEAERTLEALLVTGTDTVTRDVEVLDSQ</sequence>
<dbReference type="EMBL" id="BAWF01000019">
    <property type="protein sequence ID" value="GAF45268.1"/>
    <property type="molecule type" value="Genomic_DNA"/>
</dbReference>
<evidence type="ECO:0000313" key="1">
    <source>
        <dbReference type="EMBL" id="GAF45268.1"/>
    </source>
</evidence>
<accession>X0PR06</accession>
<dbReference type="Proteomes" id="UP000019491">
    <property type="component" value="Unassembled WGS sequence"/>
</dbReference>
<dbReference type="AlphaFoldDB" id="X0PR06"/>
<keyword evidence="2" id="KW-1185">Reference proteome</keyword>
<protein>
    <submittedName>
        <fullName evidence="1">Uncharacterized protein</fullName>
    </submittedName>
</protein>
<evidence type="ECO:0000313" key="2">
    <source>
        <dbReference type="Proteomes" id="UP000019491"/>
    </source>
</evidence>
<organism evidence="1 2">
    <name type="scientific">Rhodococcus wratislaviensis NBRC 100605</name>
    <dbReference type="NCBI Taxonomy" id="1219028"/>
    <lineage>
        <taxon>Bacteria</taxon>
        <taxon>Bacillati</taxon>
        <taxon>Actinomycetota</taxon>
        <taxon>Actinomycetes</taxon>
        <taxon>Mycobacteriales</taxon>
        <taxon>Nocardiaceae</taxon>
        <taxon>Rhodococcus</taxon>
    </lineage>
</organism>
<proteinExistence type="predicted"/>